<feature type="domain" description="GAG-pre-integrase" evidence="2">
    <location>
        <begin position="294"/>
        <end position="358"/>
    </location>
</feature>
<feature type="domain" description="Retroviral polymerase SH3-like" evidence="3">
    <location>
        <begin position="460"/>
        <end position="514"/>
    </location>
</feature>
<organism evidence="4">
    <name type="scientific">Sesamum radiatum</name>
    <name type="common">Black benniseed</name>
    <dbReference type="NCBI Taxonomy" id="300843"/>
    <lineage>
        <taxon>Eukaryota</taxon>
        <taxon>Viridiplantae</taxon>
        <taxon>Streptophyta</taxon>
        <taxon>Embryophyta</taxon>
        <taxon>Tracheophyta</taxon>
        <taxon>Spermatophyta</taxon>
        <taxon>Magnoliopsida</taxon>
        <taxon>eudicotyledons</taxon>
        <taxon>Gunneridae</taxon>
        <taxon>Pentapetalae</taxon>
        <taxon>asterids</taxon>
        <taxon>lamiids</taxon>
        <taxon>Lamiales</taxon>
        <taxon>Pedaliaceae</taxon>
        <taxon>Sesamum</taxon>
    </lineage>
</organism>
<accession>A0AAW2TGJ3</accession>
<dbReference type="InterPro" id="IPR025724">
    <property type="entry name" value="GAG-pre-integrase_dom"/>
</dbReference>
<sequence length="948" mass="107711">MDIDYAIRKTEPAPITETSQPDEVDLYEKWERSNRLSVMFIKTKISASIRGSVDQHNNVRELLKAIDDQFVSSDKARASTLIMRFTSQRLTGLNGVREHIMQMRDIAAQLKSLEVDMSESFLVHYILNTLPPQYAPFKISYNTHKDKWSINELMTMCVQEEGRLSMEAGESVHMATQGKNKDQAKGKGKAKGLKNLRKPVESECYIYSGNKMGSRVKAIGTCRLVLNSGFVLVLEKTFYIPNFSRNLISVSRLVPYGYSFKFGDDITLFYNNHLVGNGTLSNGLYHINLQSDALYTLHVSANAGIKRCVMNEDSSILWHRRLGHISIERIKKLVNDGVLNTLDFTDFDTCVDCIKGKQTNVSKKGAKRYFIAFIDDYSRYMCIYFLEHKAEALDAFKVFKAEVEKQCDKRIKIMRSDRGGEYFGRYTEGGQAPSPFAKFLAEQGWKPSLRHVRIWGCPSEVRVYNPQEKKLDLRTISGYFVGYAERSKGYRFYCPSNSTRIVDSRNAKFLEDDLMSGSDKRLSIRSNLDHSESQPSTSSNGLIVVVHNTPTVQPRVEQPIQTVPQFDDHEPVDPVVPHIPENVEQPVDQQAPPENVDATLRSSTRIKRSSIPSDYMVYLQESEFNVGAENDPETFSQAMISRESNLWYDAMKEEMNSMAFNEVWDLVELPDGFKAIGSFLNGELEEEVYMKQPEGFFSSNGEHLETYINKVLERFRMKDCSPSIAPIVKGDKLHLNQCPRNDLEREQMKDIPYASAIGSLMYAQVCTRPDIAFTVGMLGRYQSNPGLDHWRAAKKVMRYLQGTKDYMLMYKRTENLEVVGYSDSDFAGCVDSRKSTSGYIFIIASGAVSWRSAKQTLVATSTMEAEFVSCFEATSHGLLSLWLKNNKSGSRSKHIDIKYLAIRERVKEGKVVIEHISTELMLADPLTKGMPLKNFKDHVARMGIGPMM</sequence>
<comment type="caution">
    <text evidence="4">The sequence shown here is derived from an EMBL/GenBank/DDBJ whole genome shotgun (WGS) entry which is preliminary data.</text>
</comment>
<evidence type="ECO:0000259" key="1">
    <source>
        <dbReference type="Pfam" id="PF00665"/>
    </source>
</evidence>
<reference evidence="4" key="2">
    <citation type="journal article" date="2024" name="Plant">
        <title>Genomic evolution and insights into agronomic trait innovations of Sesamum species.</title>
        <authorList>
            <person name="Miao H."/>
            <person name="Wang L."/>
            <person name="Qu L."/>
            <person name="Liu H."/>
            <person name="Sun Y."/>
            <person name="Le M."/>
            <person name="Wang Q."/>
            <person name="Wei S."/>
            <person name="Zheng Y."/>
            <person name="Lin W."/>
            <person name="Duan Y."/>
            <person name="Cao H."/>
            <person name="Xiong S."/>
            <person name="Wang X."/>
            <person name="Wei L."/>
            <person name="Li C."/>
            <person name="Ma Q."/>
            <person name="Ju M."/>
            <person name="Zhao R."/>
            <person name="Li G."/>
            <person name="Mu C."/>
            <person name="Tian Q."/>
            <person name="Mei H."/>
            <person name="Zhang T."/>
            <person name="Gao T."/>
            <person name="Zhang H."/>
        </authorList>
    </citation>
    <scope>NUCLEOTIDE SEQUENCE</scope>
    <source>
        <strain evidence="4">G02</strain>
    </source>
</reference>
<dbReference type="SUPFAM" id="SSF53098">
    <property type="entry name" value="Ribonuclease H-like"/>
    <property type="match status" value="1"/>
</dbReference>
<name>A0AAW2TGJ3_SESRA</name>
<dbReference type="PANTHER" id="PTHR11439:SF467">
    <property type="entry name" value="INTEGRASE CATALYTIC DOMAIN-CONTAINING PROTEIN"/>
    <property type="match status" value="1"/>
</dbReference>
<dbReference type="PANTHER" id="PTHR11439">
    <property type="entry name" value="GAG-POL-RELATED RETROTRANSPOSON"/>
    <property type="match status" value="1"/>
</dbReference>
<dbReference type="GO" id="GO:0015074">
    <property type="term" value="P:DNA integration"/>
    <property type="evidence" value="ECO:0007669"/>
    <property type="project" value="InterPro"/>
</dbReference>
<evidence type="ECO:0000259" key="3">
    <source>
        <dbReference type="Pfam" id="PF25597"/>
    </source>
</evidence>
<reference evidence="4" key="1">
    <citation type="submission" date="2020-06" db="EMBL/GenBank/DDBJ databases">
        <authorList>
            <person name="Li T."/>
            <person name="Hu X."/>
            <person name="Zhang T."/>
            <person name="Song X."/>
            <person name="Zhang H."/>
            <person name="Dai N."/>
            <person name="Sheng W."/>
            <person name="Hou X."/>
            <person name="Wei L."/>
        </authorList>
    </citation>
    <scope>NUCLEOTIDE SEQUENCE</scope>
    <source>
        <strain evidence="4">G02</strain>
        <tissue evidence="4">Leaf</tissue>
    </source>
</reference>
<feature type="domain" description="Integrase catalytic" evidence="1">
    <location>
        <begin position="361"/>
        <end position="449"/>
    </location>
</feature>
<dbReference type="Pfam" id="PF25597">
    <property type="entry name" value="SH3_retrovirus"/>
    <property type="match status" value="1"/>
</dbReference>
<dbReference type="InterPro" id="IPR057670">
    <property type="entry name" value="SH3_retrovirus"/>
</dbReference>
<dbReference type="Pfam" id="PF00665">
    <property type="entry name" value="rve"/>
    <property type="match status" value="1"/>
</dbReference>
<dbReference type="AlphaFoldDB" id="A0AAW2TGJ3"/>
<dbReference type="GO" id="GO:0003676">
    <property type="term" value="F:nucleic acid binding"/>
    <property type="evidence" value="ECO:0007669"/>
    <property type="project" value="InterPro"/>
</dbReference>
<proteinExistence type="predicted"/>
<protein>
    <submittedName>
        <fullName evidence="4">Retrovirus-related Pol polyprotein from transposon TNT 1-94</fullName>
    </submittedName>
</protein>
<dbReference type="InterPro" id="IPR036397">
    <property type="entry name" value="RNaseH_sf"/>
</dbReference>
<dbReference type="EMBL" id="JACGWJ010000008">
    <property type="protein sequence ID" value="KAL0404065.1"/>
    <property type="molecule type" value="Genomic_DNA"/>
</dbReference>
<dbReference type="Gene3D" id="3.30.420.10">
    <property type="entry name" value="Ribonuclease H-like superfamily/Ribonuclease H"/>
    <property type="match status" value="1"/>
</dbReference>
<evidence type="ECO:0000259" key="2">
    <source>
        <dbReference type="Pfam" id="PF13976"/>
    </source>
</evidence>
<evidence type="ECO:0000313" key="4">
    <source>
        <dbReference type="EMBL" id="KAL0404065.1"/>
    </source>
</evidence>
<dbReference type="InterPro" id="IPR001584">
    <property type="entry name" value="Integrase_cat-core"/>
</dbReference>
<dbReference type="Pfam" id="PF14223">
    <property type="entry name" value="Retrotran_gag_2"/>
    <property type="match status" value="1"/>
</dbReference>
<gene>
    <name evidence="4" type="ORF">Sradi_2047300</name>
</gene>
<dbReference type="Pfam" id="PF13976">
    <property type="entry name" value="gag_pre-integrs"/>
    <property type="match status" value="1"/>
</dbReference>
<dbReference type="CDD" id="cd09272">
    <property type="entry name" value="RNase_HI_RT_Ty1"/>
    <property type="match status" value="1"/>
</dbReference>
<dbReference type="InterPro" id="IPR012337">
    <property type="entry name" value="RNaseH-like_sf"/>
</dbReference>